<dbReference type="GeneID" id="34608150"/>
<dbReference type="VEuPathDB" id="FungiDB:ASPZODRAFT_127219"/>
<dbReference type="EMBL" id="KV878336">
    <property type="protein sequence ID" value="OJJ51193.1"/>
    <property type="molecule type" value="Genomic_DNA"/>
</dbReference>
<dbReference type="SUPFAM" id="SSF51695">
    <property type="entry name" value="PLC-like phosphodiesterases"/>
    <property type="match status" value="1"/>
</dbReference>
<dbReference type="AlphaFoldDB" id="A0A1L9SVW4"/>
<name>A0A1L9SVW4_9EURO</name>
<dbReference type="STRING" id="1073090.A0A1L9SVW4"/>
<evidence type="ECO:0000313" key="5">
    <source>
        <dbReference type="EMBL" id="OJJ51193.1"/>
    </source>
</evidence>
<accession>A0A1L9SVW4</accession>
<dbReference type="InterPro" id="IPR017946">
    <property type="entry name" value="PLC-like_Pdiesterase_TIM-brl"/>
</dbReference>
<dbReference type="PANTHER" id="PTHR31571:SF1">
    <property type="entry name" value="ALTERED INHERITANCE OF MITOCHONDRIA PROTEIN 6"/>
    <property type="match status" value="1"/>
</dbReference>
<dbReference type="Proteomes" id="UP000184188">
    <property type="component" value="Unassembled WGS sequence"/>
</dbReference>
<protein>
    <recommendedName>
        <fullName evidence="2">Altered inheritance of mitochondria protein 6</fullName>
    </recommendedName>
</protein>
<dbReference type="CDD" id="cd08577">
    <property type="entry name" value="PI-PLCc_GDPD_SF_unchar3"/>
    <property type="match status" value="1"/>
</dbReference>
<dbReference type="RefSeq" id="XP_022585703.1">
    <property type="nucleotide sequence ID" value="XM_022721685.1"/>
</dbReference>
<evidence type="ECO:0000256" key="4">
    <source>
        <dbReference type="SAM" id="Phobius"/>
    </source>
</evidence>
<reference evidence="6" key="1">
    <citation type="journal article" date="2017" name="Genome Biol.">
        <title>Comparative genomics reveals high biological diversity and specific adaptations in the industrially and medically important fungal genus Aspergillus.</title>
        <authorList>
            <person name="de Vries R.P."/>
            <person name="Riley R."/>
            <person name="Wiebenga A."/>
            <person name="Aguilar-Osorio G."/>
            <person name="Amillis S."/>
            <person name="Uchima C.A."/>
            <person name="Anderluh G."/>
            <person name="Asadollahi M."/>
            <person name="Askin M."/>
            <person name="Barry K."/>
            <person name="Battaglia E."/>
            <person name="Bayram O."/>
            <person name="Benocci T."/>
            <person name="Braus-Stromeyer S.A."/>
            <person name="Caldana C."/>
            <person name="Canovas D."/>
            <person name="Cerqueira G.C."/>
            <person name="Chen F."/>
            <person name="Chen W."/>
            <person name="Choi C."/>
            <person name="Clum A."/>
            <person name="Dos Santos R.A."/>
            <person name="Damasio A.R."/>
            <person name="Diallinas G."/>
            <person name="Emri T."/>
            <person name="Fekete E."/>
            <person name="Flipphi M."/>
            <person name="Freyberg S."/>
            <person name="Gallo A."/>
            <person name="Gournas C."/>
            <person name="Habgood R."/>
            <person name="Hainaut M."/>
            <person name="Harispe M.L."/>
            <person name="Henrissat B."/>
            <person name="Hilden K.S."/>
            <person name="Hope R."/>
            <person name="Hossain A."/>
            <person name="Karabika E."/>
            <person name="Karaffa L."/>
            <person name="Karanyi Z."/>
            <person name="Krasevec N."/>
            <person name="Kuo A."/>
            <person name="Kusch H."/>
            <person name="LaButti K."/>
            <person name="Lagendijk E.L."/>
            <person name="Lapidus A."/>
            <person name="Levasseur A."/>
            <person name="Lindquist E."/>
            <person name="Lipzen A."/>
            <person name="Logrieco A.F."/>
            <person name="MacCabe A."/>
            <person name="Maekelae M.R."/>
            <person name="Malavazi I."/>
            <person name="Melin P."/>
            <person name="Meyer V."/>
            <person name="Mielnichuk N."/>
            <person name="Miskei M."/>
            <person name="Molnar A.P."/>
            <person name="Mule G."/>
            <person name="Ngan C.Y."/>
            <person name="Orejas M."/>
            <person name="Orosz E."/>
            <person name="Ouedraogo J.P."/>
            <person name="Overkamp K.M."/>
            <person name="Park H.-S."/>
            <person name="Perrone G."/>
            <person name="Piumi F."/>
            <person name="Punt P.J."/>
            <person name="Ram A.F."/>
            <person name="Ramon A."/>
            <person name="Rauscher S."/>
            <person name="Record E."/>
            <person name="Riano-Pachon D.M."/>
            <person name="Robert V."/>
            <person name="Roehrig J."/>
            <person name="Ruller R."/>
            <person name="Salamov A."/>
            <person name="Salih N.S."/>
            <person name="Samson R.A."/>
            <person name="Sandor E."/>
            <person name="Sanguinetti M."/>
            <person name="Schuetze T."/>
            <person name="Sepcic K."/>
            <person name="Shelest E."/>
            <person name="Sherlock G."/>
            <person name="Sophianopoulou V."/>
            <person name="Squina F.M."/>
            <person name="Sun H."/>
            <person name="Susca A."/>
            <person name="Todd R.B."/>
            <person name="Tsang A."/>
            <person name="Unkles S.E."/>
            <person name="van de Wiele N."/>
            <person name="van Rossen-Uffink D."/>
            <person name="Oliveira J.V."/>
            <person name="Vesth T.C."/>
            <person name="Visser J."/>
            <person name="Yu J.-H."/>
            <person name="Zhou M."/>
            <person name="Andersen M.R."/>
            <person name="Archer D.B."/>
            <person name="Baker S.E."/>
            <person name="Benoit I."/>
            <person name="Brakhage A.A."/>
            <person name="Braus G.H."/>
            <person name="Fischer R."/>
            <person name="Frisvad J.C."/>
            <person name="Goldman G.H."/>
            <person name="Houbraken J."/>
            <person name="Oakley B."/>
            <person name="Pocsi I."/>
            <person name="Scazzocchio C."/>
            <person name="Seiboth B."/>
            <person name="vanKuyk P.A."/>
            <person name="Wortman J."/>
            <person name="Dyer P.S."/>
            <person name="Grigoriev I.V."/>
        </authorList>
    </citation>
    <scope>NUCLEOTIDE SEQUENCE [LARGE SCALE GENOMIC DNA]</scope>
    <source>
        <strain evidence="6">CBS 506.65</strain>
    </source>
</reference>
<dbReference type="PANTHER" id="PTHR31571">
    <property type="entry name" value="ALTERED INHERITANCE OF MITOCHONDRIA PROTEIN 6"/>
    <property type="match status" value="1"/>
</dbReference>
<dbReference type="GO" id="GO:0008081">
    <property type="term" value="F:phosphoric diester hydrolase activity"/>
    <property type="evidence" value="ECO:0007669"/>
    <property type="project" value="InterPro"/>
</dbReference>
<dbReference type="OrthoDB" id="4153866at2759"/>
<keyword evidence="4" id="KW-0472">Membrane</keyword>
<feature type="region of interest" description="Disordered" evidence="3">
    <location>
        <begin position="361"/>
        <end position="382"/>
    </location>
</feature>
<feature type="region of interest" description="Disordered" evidence="3">
    <location>
        <begin position="1"/>
        <end position="41"/>
    </location>
</feature>
<evidence type="ECO:0000313" key="6">
    <source>
        <dbReference type="Proteomes" id="UP000184188"/>
    </source>
</evidence>
<evidence type="ECO:0000256" key="2">
    <source>
        <dbReference type="ARBA" id="ARBA00014286"/>
    </source>
</evidence>
<keyword evidence="4" id="KW-0812">Transmembrane</keyword>
<dbReference type="GO" id="GO:0006629">
    <property type="term" value="P:lipid metabolic process"/>
    <property type="evidence" value="ECO:0007669"/>
    <property type="project" value="InterPro"/>
</dbReference>
<keyword evidence="4" id="KW-1133">Transmembrane helix</keyword>
<sequence>MSRGLHASASSAAAPLQQGAERPLLLDDNDDDDDHDDVKTSVPDKSCIRVTVGSLPDEEELDDERPLLCWWWSLFASPKKTETLPLLPSNDRPVKRCRWRFRRSRVSRCALASALVIFVMLGVLQFVSLVCGIVLSFFPDEIDRAATHWKDRTGYEGADLLHWPTDVSRDLQPVACHSHNDYWRRVPLYSALQAGCVSVEADIWLFDQELYVGHTTSALTRSRTLRSLYLNPLLSILDRQNPITHFHPTRDRPLHGVFDTAPTQTLVLLIDFKTDGAATWPALVDQLTPLRERGYLTYFDGGKVIPGPITVVGTGNAPFDLLMANSTYRDVFFDAPLDMLADGNDDDPDTEHEFSNPLSLSKYLKPDKNAGQGQTGTPATIGPETFNATNSFYASVSFSASIGYPWRFRLTPHQIGKMRAQIRGAHRRGLKVRYWALPSWPRSLRNHLWTILVEEGVDILNVDDLRSATRGKWKVNVWDWLYFPN</sequence>
<comment type="similarity">
    <text evidence="1">Belongs to the AIM6 family.</text>
</comment>
<evidence type="ECO:0000256" key="1">
    <source>
        <dbReference type="ARBA" id="ARBA00008858"/>
    </source>
</evidence>
<gene>
    <name evidence="5" type="ORF">ASPZODRAFT_127219</name>
</gene>
<organism evidence="5 6">
    <name type="scientific">Penicilliopsis zonata CBS 506.65</name>
    <dbReference type="NCBI Taxonomy" id="1073090"/>
    <lineage>
        <taxon>Eukaryota</taxon>
        <taxon>Fungi</taxon>
        <taxon>Dikarya</taxon>
        <taxon>Ascomycota</taxon>
        <taxon>Pezizomycotina</taxon>
        <taxon>Eurotiomycetes</taxon>
        <taxon>Eurotiomycetidae</taxon>
        <taxon>Eurotiales</taxon>
        <taxon>Aspergillaceae</taxon>
        <taxon>Penicilliopsis</taxon>
    </lineage>
</organism>
<feature type="transmembrane region" description="Helical" evidence="4">
    <location>
        <begin position="109"/>
        <end position="138"/>
    </location>
</feature>
<dbReference type="InterPro" id="IPR039559">
    <property type="entry name" value="AIM6_PI-PLC-like_dom"/>
</dbReference>
<dbReference type="InterPro" id="IPR051236">
    <property type="entry name" value="HAT_RTT109-like"/>
</dbReference>
<proteinExistence type="inferred from homology"/>
<keyword evidence="6" id="KW-1185">Reference proteome</keyword>
<evidence type="ECO:0000256" key="3">
    <source>
        <dbReference type="SAM" id="MobiDB-lite"/>
    </source>
</evidence>